<keyword evidence="2" id="KW-1185">Reference proteome</keyword>
<gene>
    <name evidence="1" type="ORF">PEVE_00014357</name>
</gene>
<dbReference type="PANTHER" id="PTHR34415">
    <property type="entry name" value="INTEGRASE CATALYTIC DOMAIN-CONTAINING PROTEIN"/>
    <property type="match status" value="1"/>
</dbReference>
<evidence type="ECO:0000313" key="1">
    <source>
        <dbReference type="EMBL" id="CAH3182688.1"/>
    </source>
</evidence>
<dbReference type="EMBL" id="CALNXI010002080">
    <property type="protein sequence ID" value="CAH3182688.1"/>
    <property type="molecule type" value="Genomic_DNA"/>
</dbReference>
<sequence>MIPITSGSHGSIALFEKSSALTPREEGNGGHEDLHKNPERIDVSEEVSDKCIQIFLSTFCQCSLRANEQPCSFLLWKVTVVELRFQCLELTADQLDMLILGRPDGHTKERADMKRSCSHYLLRGHQVCRKTFLTMLYTYDYALQGHYLTNPQQLGPIYFKTPNKCGISGICCESIPWQINYFIDESVATGKGANSTISYVHDLLEKHGARKTNVHFHADNCGGQNKNNCYWYWCWHVLPSGLDEERRGYLQQENMRVLST</sequence>
<evidence type="ECO:0000313" key="2">
    <source>
        <dbReference type="Proteomes" id="UP001159427"/>
    </source>
</evidence>
<comment type="caution">
    <text evidence="1">The sequence shown here is derived from an EMBL/GenBank/DDBJ whole genome shotgun (WGS) entry which is preliminary data.</text>
</comment>
<accession>A0ABN8RZ06</accession>
<proteinExistence type="predicted"/>
<name>A0ABN8RZ06_9CNID</name>
<reference evidence="1 2" key="1">
    <citation type="submission" date="2022-05" db="EMBL/GenBank/DDBJ databases">
        <authorList>
            <consortium name="Genoscope - CEA"/>
            <person name="William W."/>
        </authorList>
    </citation>
    <scope>NUCLEOTIDE SEQUENCE [LARGE SCALE GENOMIC DNA]</scope>
</reference>
<dbReference type="PANTHER" id="PTHR34415:SF1">
    <property type="entry name" value="INTEGRASE CATALYTIC DOMAIN-CONTAINING PROTEIN"/>
    <property type="match status" value="1"/>
</dbReference>
<protein>
    <submittedName>
        <fullName evidence="1">Uncharacterized protein</fullName>
    </submittedName>
</protein>
<feature type="non-terminal residue" evidence="1">
    <location>
        <position position="260"/>
    </location>
</feature>
<dbReference type="Proteomes" id="UP001159427">
    <property type="component" value="Unassembled WGS sequence"/>
</dbReference>
<organism evidence="1 2">
    <name type="scientific">Porites evermanni</name>
    <dbReference type="NCBI Taxonomy" id="104178"/>
    <lineage>
        <taxon>Eukaryota</taxon>
        <taxon>Metazoa</taxon>
        <taxon>Cnidaria</taxon>
        <taxon>Anthozoa</taxon>
        <taxon>Hexacorallia</taxon>
        <taxon>Scleractinia</taxon>
        <taxon>Fungiina</taxon>
        <taxon>Poritidae</taxon>
        <taxon>Porites</taxon>
    </lineage>
</organism>